<keyword evidence="2" id="KW-0456">Lyase</keyword>
<dbReference type="SUPFAM" id="SSF51419">
    <property type="entry name" value="PLP-binding barrel"/>
    <property type="match status" value="1"/>
</dbReference>
<name>A0ABZ3FMX5_9ACTN</name>
<evidence type="ECO:0000256" key="1">
    <source>
        <dbReference type="ARBA" id="ARBA00005323"/>
    </source>
</evidence>
<dbReference type="EC" id="5.1.1.1" evidence="5"/>
<evidence type="ECO:0000313" key="6">
    <source>
        <dbReference type="Proteomes" id="UP001442841"/>
    </source>
</evidence>
<dbReference type="Pfam" id="PF01168">
    <property type="entry name" value="Ala_racemase_N"/>
    <property type="match status" value="1"/>
</dbReference>
<dbReference type="Gene3D" id="2.40.37.20">
    <property type="entry name" value="D-serine dehydratase-like domain"/>
    <property type="match status" value="1"/>
</dbReference>
<feature type="domain" description="D-serine dehydratase-like" evidence="4">
    <location>
        <begin position="300"/>
        <end position="398"/>
    </location>
</feature>
<dbReference type="SMART" id="SM01119">
    <property type="entry name" value="D-ser_dehydrat"/>
    <property type="match status" value="1"/>
</dbReference>
<accession>A0ABZ3FMX5</accession>
<dbReference type="RefSeq" id="WP_425308865.1">
    <property type="nucleotide sequence ID" value="NZ_CP154795.1"/>
</dbReference>
<dbReference type="PANTHER" id="PTHR28004">
    <property type="entry name" value="ZGC:162816-RELATED"/>
    <property type="match status" value="1"/>
</dbReference>
<dbReference type="Pfam" id="PF14031">
    <property type="entry name" value="D-ser_dehydrat"/>
    <property type="match status" value="1"/>
</dbReference>
<organism evidence="5 6">
    <name type="scientific">Ammonicoccus fulvus</name>
    <dbReference type="NCBI Taxonomy" id="3138240"/>
    <lineage>
        <taxon>Bacteria</taxon>
        <taxon>Bacillati</taxon>
        <taxon>Actinomycetota</taxon>
        <taxon>Actinomycetes</taxon>
        <taxon>Propionibacteriales</taxon>
        <taxon>Propionibacteriaceae</taxon>
        <taxon>Ammonicoccus</taxon>
    </lineage>
</organism>
<dbReference type="InterPro" id="IPR001608">
    <property type="entry name" value="Ala_racemase_N"/>
</dbReference>
<proteinExistence type="inferred from homology"/>
<dbReference type="InterPro" id="IPR042208">
    <property type="entry name" value="D-ser_dehydrat-like_sf"/>
</dbReference>
<gene>
    <name evidence="5" type="ORF">AADG42_08920</name>
</gene>
<evidence type="ECO:0000256" key="2">
    <source>
        <dbReference type="ARBA" id="ARBA00023239"/>
    </source>
</evidence>
<reference evidence="5 6" key="1">
    <citation type="submission" date="2024-04" db="EMBL/GenBank/DDBJ databases">
        <title>Isolation of an actinomycete strain from pig manure.</title>
        <authorList>
            <person name="Gong T."/>
            <person name="Yu Z."/>
            <person name="An M."/>
            <person name="Wei C."/>
            <person name="Yang W."/>
            <person name="Liu L."/>
        </authorList>
    </citation>
    <scope>NUCLEOTIDE SEQUENCE [LARGE SCALE GENOMIC DNA]</scope>
    <source>
        <strain evidence="5 6">ZF39</strain>
    </source>
</reference>
<dbReference type="GO" id="GO:0008784">
    <property type="term" value="F:alanine racemase activity"/>
    <property type="evidence" value="ECO:0007669"/>
    <property type="project" value="UniProtKB-EC"/>
</dbReference>
<dbReference type="InterPro" id="IPR026956">
    <property type="entry name" value="D-ser_dehydrat-like_dom"/>
</dbReference>
<keyword evidence="5" id="KW-0413">Isomerase</keyword>
<feature type="compositionally biased region" description="Basic and acidic residues" evidence="3">
    <location>
        <begin position="1"/>
        <end position="10"/>
    </location>
</feature>
<evidence type="ECO:0000259" key="4">
    <source>
        <dbReference type="SMART" id="SM01119"/>
    </source>
</evidence>
<dbReference type="Gene3D" id="3.20.20.10">
    <property type="entry name" value="Alanine racemase"/>
    <property type="match status" value="1"/>
</dbReference>
<evidence type="ECO:0000256" key="3">
    <source>
        <dbReference type="SAM" id="MobiDB-lite"/>
    </source>
</evidence>
<dbReference type="Proteomes" id="UP001442841">
    <property type="component" value="Chromosome"/>
</dbReference>
<dbReference type="EMBL" id="CP154795">
    <property type="protein sequence ID" value="XAN07408.1"/>
    <property type="molecule type" value="Genomic_DNA"/>
</dbReference>
<feature type="region of interest" description="Disordered" evidence="3">
    <location>
        <begin position="1"/>
        <end position="28"/>
    </location>
</feature>
<dbReference type="PANTHER" id="PTHR28004:SF8">
    <property type="entry name" value="D-SERINE DEAMINASE"/>
    <property type="match status" value="1"/>
</dbReference>
<comment type="similarity">
    <text evidence="1">Belongs to the DSD1 family.</text>
</comment>
<dbReference type="InterPro" id="IPR051466">
    <property type="entry name" value="D-amino_acid_metab_enzyme"/>
</dbReference>
<evidence type="ECO:0000313" key="5">
    <source>
        <dbReference type="EMBL" id="XAN07408.1"/>
    </source>
</evidence>
<keyword evidence="6" id="KW-1185">Reference proteome</keyword>
<sequence length="411" mass="43996">MSRNSADDLIRTPPKNWPPGAVGESPASVGRRGWRLLHDFATPMCSLSDSALTHNLAAIRDWISALGVGWAPHGKTTMSPELIARQLEAGAMGITAATPWQAERLVDWGVDRVVLANVCADPAPLARLLRRQVEVVTFVDSVESVRLTARAQAESGRDRLPVLIEVGMPGGRCGVRDGEAGLAVARAVADEPGLRLAGTATFEGTVTGRGADPVGAVRSLLRVVRELTEAMIGAELIDPGTDGAVLVSAGGSMYPDLVVDALRDGWSARVRLLLRSGCAVIHDHGLYAESAPARPDVRPALRVWSRVLSVPEPGWAIIYAGKRDLTVDPPARVLAVHRVTGTGTSGRTPVSLVLDHHNDQHGYVRFTDEDLRVGDLLELGISHPCLTFDRWTHIPVVDDELRVIGAVTTCF</sequence>
<dbReference type="InterPro" id="IPR029066">
    <property type="entry name" value="PLP-binding_barrel"/>
</dbReference>
<protein>
    <submittedName>
        <fullName evidence="5">Alanine racemase</fullName>
        <ecNumber evidence="5">5.1.1.1</ecNumber>
    </submittedName>
</protein>